<proteinExistence type="predicted"/>
<organism evidence="1 2">
    <name type="scientific">Vibrio agarivorans</name>
    <dbReference type="NCBI Taxonomy" id="153622"/>
    <lineage>
        <taxon>Bacteria</taxon>
        <taxon>Pseudomonadati</taxon>
        <taxon>Pseudomonadota</taxon>
        <taxon>Gammaproteobacteria</taxon>
        <taxon>Vibrionales</taxon>
        <taxon>Vibrionaceae</taxon>
        <taxon>Vibrio</taxon>
    </lineage>
</organism>
<comment type="caution">
    <text evidence="1">The sequence shown here is derived from an EMBL/GenBank/DDBJ whole genome shotgun (WGS) entry which is preliminary data.</text>
</comment>
<gene>
    <name evidence="1" type="ORF">QWJ08_21365</name>
</gene>
<keyword evidence="2" id="KW-1185">Reference proteome</keyword>
<name>A0ABT7Y780_9VIBR</name>
<reference evidence="1" key="1">
    <citation type="submission" date="2024-05" db="EMBL/GenBank/DDBJ databases">
        <title>Genome Sequences of Four Agar- Degrading Marine Bacteria.</title>
        <authorList>
            <person name="Phillips E.K."/>
            <person name="Shaffer J.C."/>
            <person name="Henson M.W."/>
            <person name="Temperton B."/>
            <person name="Thrash C.J."/>
            <person name="Martin M.O."/>
        </authorList>
    </citation>
    <scope>NUCLEOTIDE SEQUENCE</scope>
    <source>
        <strain evidence="1">EKP203</strain>
    </source>
</reference>
<dbReference type="RefSeq" id="WP_289964079.1">
    <property type="nucleotide sequence ID" value="NZ_JAUEOZ010000003.1"/>
</dbReference>
<evidence type="ECO:0000313" key="2">
    <source>
        <dbReference type="Proteomes" id="UP001169719"/>
    </source>
</evidence>
<dbReference type="EMBL" id="JAUEOZ010000003">
    <property type="protein sequence ID" value="MDN2483907.1"/>
    <property type="molecule type" value="Genomic_DNA"/>
</dbReference>
<dbReference type="Proteomes" id="UP001169719">
    <property type="component" value="Unassembled WGS sequence"/>
</dbReference>
<accession>A0ABT7Y780</accession>
<evidence type="ECO:0000313" key="1">
    <source>
        <dbReference type="EMBL" id="MDN2483907.1"/>
    </source>
</evidence>
<sequence length="155" mass="17583">MSQFALSLLKDDFNSMKPNSLFVDYEGYRLFLSIASYGLVCNGEIDSSSSLKSLLNDSGVIEHLERDPVTFRILKDRKTLFGRFHIDRAFHVAQNQYTSRISCLEWYEVDSLTTYLDQLHDFEKMMSGSITDGLPVSSVWVTAAILCYVVGLVAF</sequence>
<protein>
    <submittedName>
        <fullName evidence="1">Uncharacterized protein</fullName>
    </submittedName>
</protein>